<dbReference type="InterPro" id="IPR012337">
    <property type="entry name" value="RNaseH-like_sf"/>
</dbReference>
<comment type="caution">
    <text evidence="4">The sequence shown here is derived from an EMBL/GenBank/DDBJ whole genome shotgun (WGS) entry which is preliminary data.</text>
</comment>
<dbReference type="Proteomes" id="UP001152797">
    <property type="component" value="Unassembled WGS sequence"/>
</dbReference>
<dbReference type="PANTHER" id="PTHR47027:SF20">
    <property type="entry name" value="REVERSE TRANSCRIPTASE-LIKE PROTEIN WITH RNA-DIRECTED DNA POLYMERASE DOMAIN"/>
    <property type="match status" value="1"/>
</dbReference>
<evidence type="ECO:0000259" key="3">
    <source>
        <dbReference type="PROSITE" id="PS50879"/>
    </source>
</evidence>
<evidence type="ECO:0000259" key="2">
    <source>
        <dbReference type="PROSITE" id="PS50878"/>
    </source>
</evidence>
<dbReference type="PROSITE" id="PS50879">
    <property type="entry name" value="RNASE_H_1"/>
    <property type="match status" value="1"/>
</dbReference>
<dbReference type="GO" id="GO:0003676">
    <property type="term" value="F:nucleic acid binding"/>
    <property type="evidence" value="ECO:0007669"/>
    <property type="project" value="InterPro"/>
</dbReference>
<dbReference type="InterPro" id="IPR036691">
    <property type="entry name" value="Endo/exonu/phosph_ase_sf"/>
</dbReference>
<proteinExistence type="predicted"/>
<protein>
    <recommendedName>
        <fullName evidence="7">RNase H type-1 domain-containing protein</fullName>
    </recommendedName>
</protein>
<feature type="region of interest" description="Disordered" evidence="1">
    <location>
        <begin position="29"/>
        <end position="85"/>
    </location>
</feature>
<evidence type="ECO:0000256" key="1">
    <source>
        <dbReference type="SAM" id="MobiDB-lite"/>
    </source>
</evidence>
<dbReference type="SUPFAM" id="SSF53098">
    <property type="entry name" value="Ribonuclease H-like"/>
    <property type="match status" value="1"/>
</dbReference>
<organism evidence="4">
    <name type="scientific">Cladocopium goreaui</name>
    <dbReference type="NCBI Taxonomy" id="2562237"/>
    <lineage>
        <taxon>Eukaryota</taxon>
        <taxon>Sar</taxon>
        <taxon>Alveolata</taxon>
        <taxon>Dinophyceae</taxon>
        <taxon>Suessiales</taxon>
        <taxon>Symbiodiniaceae</taxon>
        <taxon>Cladocopium</taxon>
    </lineage>
</organism>
<dbReference type="EMBL" id="CAMXCT020000891">
    <property type="protein sequence ID" value="CAL1137877.1"/>
    <property type="molecule type" value="Genomic_DNA"/>
</dbReference>
<evidence type="ECO:0008006" key="7">
    <source>
        <dbReference type="Google" id="ProtNLM"/>
    </source>
</evidence>
<dbReference type="GO" id="GO:0004523">
    <property type="term" value="F:RNA-DNA hybrid ribonuclease activity"/>
    <property type="evidence" value="ECO:0007669"/>
    <property type="project" value="InterPro"/>
</dbReference>
<dbReference type="OrthoDB" id="492977at2759"/>
<dbReference type="InterPro" id="IPR000477">
    <property type="entry name" value="RT_dom"/>
</dbReference>
<dbReference type="EMBL" id="CAMXCT010000891">
    <property type="protein sequence ID" value="CAI3984502.1"/>
    <property type="molecule type" value="Genomic_DNA"/>
</dbReference>
<dbReference type="InterPro" id="IPR002156">
    <property type="entry name" value="RNaseH_domain"/>
</dbReference>
<reference evidence="4" key="1">
    <citation type="submission" date="2022-10" db="EMBL/GenBank/DDBJ databases">
        <authorList>
            <person name="Chen Y."/>
            <person name="Dougan E. K."/>
            <person name="Chan C."/>
            <person name="Rhodes N."/>
            <person name="Thang M."/>
        </authorList>
    </citation>
    <scope>NUCLEOTIDE SEQUENCE</scope>
</reference>
<accession>A0A9P1FS56</accession>
<feature type="domain" description="Reverse transcriptase" evidence="2">
    <location>
        <begin position="1492"/>
        <end position="1781"/>
    </location>
</feature>
<dbReference type="EMBL" id="CAMXCT030000891">
    <property type="protein sequence ID" value="CAL4771814.1"/>
    <property type="molecule type" value="Genomic_DNA"/>
</dbReference>
<keyword evidence="6" id="KW-1185">Reference proteome</keyword>
<dbReference type="PROSITE" id="PS50878">
    <property type="entry name" value="RT_POL"/>
    <property type="match status" value="1"/>
</dbReference>
<sequence length="2682" mass="304905">MYRDAWPPQEQHYAWEDWDAEDRSWNWQATQRRVQSRSHSSRSMRGSQSPRGRKGKGAGKHANKGKRKDAAYNTGGDDGIGGTSYSNSPFAPLATSMPPWPTTEGAPQALMPSVAMASNPSTAEQLAQKKKCVAALRIAYPDVNAAPAETKDLIEKMDRDIEKLESDSNKFVTKNIHSATTALGKAQKTLTETLEAKKAHRNRWIKHITEAVTTWQSQLQEFQKQQAKFQDVAAKARSDIESARSAIQTLSSKASQATLAAMPPLTAVTAEQEEGNPEADSEELKLQGQLQTVLQNCAAALKMEIPDQDQEVEDLTMEDEERDKKNLIGIHNIQAILAGQHEAEDSVILQYTDDLALGSTEQLVILDVEVHFQAALNFAITIDDAEADIVSNLEELGPAFNIVVSVAPLRNDGWIVPEQLWTPGIPVIHPESNPRSPALSLRPFLKDLRTMPSLREHTLWDRDSVQIRVAAPEAAQGDVDPTEHLHFEDLTLMQRPAPSQPNRMEHGVTSHVIIVQAPNVEWSTSLVSVSDYRLGPNPLRIAITTLEHVTFEQIVHGVHYDDLCIHRQEPVHCDIWYQQLHLLPGQRMPCWTGYSFVLHVSRYRQQPIGQPEGDHQAMLQTFVRAPTTNPTRCSEDIHTHKIRVDFESAQMALQWLDAHFTLPTYDIEAQLDPVACWLPQCLDWIRQDWYDWEGPVECIRVYYDGSFESKTDNSGSATAAFVLQDGTWKFAGALSVQQHKPKFESYTAELTASLIACKQVFDLVKINAEVFSTSPAVEFMYDSLSVGKQSEGQWQARQDPTTCHAIRSLVRVIEKRWKVSCQHFHVTGHSGDPGNELVDTLARCAAQGKPLQNWNAFLEQITQKNFVQSLEWVWALFTSHLGSAWQSNQLELPTNSTTNPDSTKVLPFGEATSTDGHGNVKLHLLTCNVLTLLPGPHQMEAWGAGGPTRLQIMLRQLKQAEISVFAFQETRLRTDLKLRHEDFILFHAPANDRGHFGIMVGIAKTQAFAFHDNGKPHDQGWFEESQIAVIAAEPRLLILRVCNEFLKVIIVAAHAPHTGAAIEDIEDYWQRIDRHIGSKYSSWPKLLLADANSRVGDSPNNHIGPHDAERSCPKSDAFSHFVAQQHLFLPATFADIHEGPSGTWKHPNGTWTRNDFIGVPFEWPLTQCLSWTDIEMDFSLTKDDHRPARALLRWPAATKSQNLQAQRIKACPAQLCPNAIKSLLADPINQSAIDVHTHFGILQDSLASCTRSTEPLHFRKPQKPHMTSTTWELVCAKKKWRSNLARCQRLQTRTTMHLLFAAWRHGIRGICFKQEAHSFDAILSQLDRDVAIALHNFRTLGIQVTQATRRDDIVFYQNLAQESSRWLGPSETRQFWKVLRRSLPRFRQRRRGFDPLSIEPLEDQWMPHFTQLEVGEQMHPAELLHECHERQRQTAPAQTHFDIAELPSLMQLEDVLRQTKPHKATGHDSLPSVLFRNHACDLAEAFFPLLLKMMVWQQEPFAGKGGPLAVIHKKGNHLVASNYRGIMLLPTFTKRVHALLRTQLMQLLERQRPPGQLGGFSQQQVMYGSQSLQVFGRIMDTLKLTSAVLFLDLATAFHRLVREWVSGVHVPADLLIVFQALEQEGLDVAEMCERIHVPSLLETLRAPPFLIQLMKDIHASTWMTIGSRRFANTKRGTRPGSPLADCVFHILMADILHQLDDWIQRQEDFQRILAEYDIPGGFVAWAYDLAIPWATTRAADMPKELRRILQFVLQLFEKYGFLLNLEKGKTSAVVTFRGSGAPQMRQMYQLNAKPGDSFTLEGREKQIFLHYVPSYKHLGTTFAANHNLEVEIQQRIGLAQAAFGQIAKPILCNRHLPESTRIQLFHSLIGTKLFFGLGAWQTPTYRQCAKLRAFLLRLLRKVLRLKPDQVASIPAAEILQRARQSEPRVRHAVDRLLYAQRLWEHGPAELQHMLHREHALCPNSWMHGLLADLEWLQKLEPHLPYKPPVNTEDLTDLFDYWQGGHREWQKRIKAALQRHLRQEGMMHQMHRMHTQFFQIFKDQATFLNDTFVDDVTKHEYVCFCNRTFTTPQGLASHKRLAHNIGAREKHLIDGATCPCCLKFLWTRQRLYQHLAYIPRKGQVNHCFQSLQRSGFQVTDECSTVVSDKLAGLHRTEALQAMGPIPLFKDSRERDLRSTLAKLAQCENQLHIEQVPDDPEQHQNLFWERLTAQTQLWFQRFQDGGFDADTIKELPDAWLDQSADQDPRFGIWLESVYISWGEKVMPDILAELIDGEAEMLIEQAFTDMIYEFPRMQLLTEITFLRQKIRRLETEQHVLFPHRTVKRGSANAKERISSALHIPAIFNEQDSWLQKIRKIKFDNIPEEKVIPATVDAITVRPVFLVVHLFSGRRRSTDIHACLETFASQMGFRVQILSLDTAVSVHFGNLQYGRSTWKHLANLYRSGRVSATICGAPCETFSAARHHKPEGISEADAQKWPRPLRSTERFLGLPGLTFRELRQVAQGSEFFFQGIFAAAWSLRFGSLYLSEHPWMPEDEQKVSIWTSPWVKLLLQLPQVKLHRVCQWRWGASASKPTGILAINCPSFLSSIYKRQIPNAEKPRKVAIGRDEVTGEFRTAVLKEYPAAFSNALAGVLADQFALAARRVSFSISDMATPESEAWLQDALASCKDIRATAHWMPDFQG</sequence>
<gene>
    <name evidence="4" type="ORF">C1SCF055_LOCUS12031</name>
</gene>
<dbReference type="Gene3D" id="3.30.420.10">
    <property type="entry name" value="Ribonuclease H-like superfamily/Ribonuclease H"/>
    <property type="match status" value="1"/>
</dbReference>
<feature type="compositionally biased region" description="Basic residues" evidence="1">
    <location>
        <begin position="51"/>
        <end position="67"/>
    </location>
</feature>
<dbReference type="SUPFAM" id="SSF56219">
    <property type="entry name" value="DNase I-like"/>
    <property type="match status" value="1"/>
</dbReference>
<evidence type="ECO:0000313" key="5">
    <source>
        <dbReference type="EMBL" id="CAL1137877.1"/>
    </source>
</evidence>
<dbReference type="Gene3D" id="3.60.10.10">
    <property type="entry name" value="Endonuclease/exonuclease/phosphatase"/>
    <property type="match status" value="1"/>
</dbReference>
<dbReference type="InterPro" id="IPR036397">
    <property type="entry name" value="RNaseH_sf"/>
</dbReference>
<evidence type="ECO:0000313" key="6">
    <source>
        <dbReference type="Proteomes" id="UP001152797"/>
    </source>
</evidence>
<feature type="domain" description="RNase H type-1" evidence="3">
    <location>
        <begin position="695"/>
        <end position="847"/>
    </location>
</feature>
<name>A0A9P1FS56_9DINO</name>
<reference evidence="5" key="2">
    <citation type="submission" date="2024-04" db="EMBL/GenBank/DDBJ databases">
        <authorList>
            <person name="Chen Y."/>
            <person name="Shah S."/>
            <person name="Dougan E. K."/>
            <person name="Thang M."/>
            <person name="Chan C."/>
        </authorList>
    </citation>
    <scope>NUCLEOTIDE SEQUENCE [LARGE SCALE GENOMIC DNA]</scope>
</reference>
<dbReference type="PANTHER" id="PTHR47027">
    <property type="entry name" value="REVERSE TRANSCRIPTASE DOMAIN-CONTAINING PROTEIN"/>
    <property type="match status" value="1"/>
</dbReference>
<evidence type="ECO:0000313" key="4">
    <source>
        <dbReference type="EMBL" id="CAI3984502.1"/>
    </source>
</evidence>